<accession>A0A5K4F7N1</accession>
<evidence type="ECO:0000313" key="2">
    <source>
        <dbReference type="Proteomes" id="UP000008854"/>
    </source>
</evidence>
<dbReference type="AlphaFoldDB" id="A0A5K4F7N1"/>
<feature type="region of interest" description="Disordered" evidence="1">
    <location>
        <begin position="309"/>
        <end position="330"/>
    </location>
</feature>
<evidence type="ECO:0000256" key="1">
    <source>
        <dbReference type="SAM" id="MobiDB-lite"/>
    </source>
</evidence>
<evidence type="ECO:0000313" key="3">
    <source>
        <dbReference type="WBParaSite" id="Smp_330470.1"/>
    </source>
</evidence>
<protein>
    <submittedName>
        <fullName evidence="3">AF4/FMR2 family member lilli</fullName>
    </submittedName>
</protein>
<proteinExistence type="predicted"/>
<feature type="region of interest" description="Disordered" evidence="1">
    <location>
        <begin position="352"/>
        <end position="387"/>
    </location>
</feature>
<keyword evidence="2" id="KW-1185">Reference proteome</keyword>
<reference evidence="3" key="2">
    <citation type="submission" date="2019-11" db="UniProtKB">
        <authorList>
            <consortium name="WormBaseParasite"/>
        </authorList>
    </citation>
    <scope>IDENTIFICATION</scope>
    <source>
        <strain evidence="3">Puerto Rican</strain>
    </source>
</reference>
<dbReference type="WBParaSite" id="Smp_330470.1">
    <property type="protein sequence ID" value="Smp_330470.1"/>
    <property type="gene ID" value="Smp_330470"/>
</dbReference>
<sequence>MKSLQSDNLTSNYHEHFKRINDFSRFYTSLPISLYPENSPVVMKDMCKSKKYMPTTIIAPDGYVPNSPVRVKLIPLGKKEFSDENANKILSSIVSTNNDLLTVNVLNKLPDIMSNMKTEEIDDSGREAGTISKQSCRNMNKDDFINEQTTIHLVKAFKLNQSDKRQTTSQYFEKKMQGDIDVNGMNRKILAESENQQETTRVEDNNLIDYLKRNNEKATLKKKRRLKDDNSLKKLNEDKIKKRILSGTIEQLKHSNIKHNKLNTLHTMSKCSKDDIVQTELKSVEITDNIEDGGFKNVTENITEFDKTENFRSKPSTEETSKGNQIHKPCNKRSEGLIVNHELRANETGRTPEITIGGTREKRKQHNDLKSEELHLKKERKEANKDNELAENPLVKQGVPVETVEKETIQVECETFQPNTFIRYTADFEDPGTNTYDILLKLYKLNDQCKKHIQNYAEQHFLKWYHFVKERQNISQEIKEDAFVQALSALTILSNFNMNVDDQIKKLKETVKQSNQFDMNNLTSKDTTRQDKLNTSRLCKILDIIFQLDEVFQEGRADELDKMQQNEMKLQTNGLIKVNKWRQTNRNKMPDEILKIIGSSSFKEKDVGLHKYSIEAFSKVKTGDKTEKFDENIESFESSRDKLTCKNLDTSQSIHIESDALENNKIKAYLVGQQLRLSTSKITPQGQTQMKEFLSNPKEVLAKRVQELPKAPFPSLSLKSLELSYDDSVRPAKNGGNLVMLKRNTMANETTKMLISRKNSLNKQRTSKKEEVNVIKAQHFTKYKENLMNNRQHLPKSTAINLTNSIINKPCFVKDSLTSRSEQSLFETALLTKSGPINRELFPLTSVQTLPKIRELRKQENLSRTPSFTNLVMNFMYTKSKQIKRQNSGFNFSVETLYELPSLHNQAKQETRKVEVNKMNRTNGLRYKKQTLETPKIQIEPSLTITSLPKIGSILTIQPTSSIISRPAYKVIQHKPHKIQKKAIRPSENPSDTDIRDFDLNFDTQKILQRFDKALEANIIPSYKQEGLMPTPKLQKDRISALKLLYEIYWGSSDVNQGILKQPHCGLMFKQKLLMELSNSLSIKRKQPKNEKPSTLPMVNILTKNVSYQISTSKSMTKKQENFLFDNMNDLCKIIHHSQDKLSPKESTGIKIDHQKASNTVDL</sequence>
<reference evidence="2" key="1">
    <citation type="journal article" date="2012" name="PLoS Negl. Trop. Dis.">
        <title>A systematically improved high quality genome and transcriptome of the human blood fluke Schistosoma mansoni.</title>
        <authorList>
            <person name="Protasio A.V."/>
            <person name="Tsai I.J."/>
            <person name="Babbage A."/>
            <person name="Nichol S."/>
            <person name="Hunt M."/>
            <person name="Aslett M.A."/>
            <person name="De Silva N."/>
            <person name="Velarde G.S."/>
            <person name="Anderson T.J."/>
            <person name="Clark R.C."/>
            <person name="Davidson C."/>
            <person name="Dillon G.P."/>
            <person name="Holroyd N.E."/>
            <person name="LoVerde P.T."/>
            <person name="Lloyd C."/>
            <person name="McQuillan J."/>
            <person name="Oliveira G."/>
            <person name="Otto T.D."/>
            <person name="Parker-Manuel S.J."/>
            <person name="Quail M.A."/>
            <person name="Wilson R.A."/>
            <person name="Zerlotini A."/>
            <person name="Dunne D.W."/>
            <person name="Berriman M."/>
        </authorList>
    </citation>
    <scope>NUCLEOTIDE SEQUENCE [LARGE SCALE GENOMIC DNA]</scope>
    <source>
        <strain evidence="2">Puerto Rican</strain>
    </source>
</reference>
<dbReference type="Proteomes" id="UP000008854">
    <property type="component" value="Unassembled WGS sequence"/>
</dbReference>
<organism evidence="2 3">
    <name type="scientific">Schistosoma mansoni</name>
    <name type="common">Blood fluke</name>
    <dbReference type="NCBI Taxonomy" id="6183"/>
    <lineage>
        <taxon>Eukaryota</taxon>
        <taxon>Metazoa</taxon>
        <taxon>Spiralia</taxon>
        <taxon>Lophotrochozoa</taxon>
        <taxon>Platyhelminthes</taxon>
        <taxon>Trematoda</taxon>
        <taxon>Digenea</taxon>
        <taxon>Strigeidida</taxon>
        <taxon>Schistosomatoidea</taxon>
        <taxon>Schistosomatidae</taxon>
        <taxon>Schistosoma</taxon>
    </lineage>
</organism>
<feature type="compositionally biased region" description="Basic and acidic residues" evidence="1">
    <location>
        <begin position="309"/>
        <end position="321"/>
    </location>
</feature>
<feature type="compositionally biased region" description="Basic and acidic residues" evidence="1">
    <location>
        <begin position="366"/>
        <end position="387"/>
    </location>
</feature>
<dbReference type="InParanoid" id="A0A5K4F7N1"/>
<name>A0A5K4F7N1_SCHMA</name>